<comment type="caution">
    <text evidence="1">The sequence shown here is derived from an EMBL/GenBank/DDBJ whole genome shotgun (WGS) entry which is preliminary data.</text>
</comment>
<protein>
    <submittedName>
        <fullName evidence="1">Uncharacterized protein</fullName>
    </submittedName>
</protein>
<gene>
    <name evidence="1" type="ORF">LCGC14_2105970</name>
</gene>
<dbReference type="EMBL" id="LAZR01025928">
    <property type="protein sequence ID" value="KKL70334.1"/>
    <property type="molecule type" value="Genomic_DNA"/>
</dbReference>
<reference evidence="1" key="1">
    <citation type="journal article" date="2015" name="Nature">
        <title>Complex archaea that bridge the gap between prokaryotes and eukaryotes.</title>
        <authorList>
            <person name="Spang A."/>
            <person name="Saw J.H."/>
            <person name="Jorgensen S.L."/>
            <person name="Zaremba-Niedzwiedzka K."/>
            <person name="Martijn J."/>
            <person name="Lind A.E."/>
            <person name="van Eijk R."/>
            <person name="Schleper C."/>
            <person name="Guy L."/>
            <person name="Ettema T.J."/>
        </authorList>
    </citation>
    <scope>NUCLEOTIDE SEQUENCE</scope>
</reference>
<name>A0A0F9E8S0_9ZZZZ</name>
<proteinExistence type="predicted"/>
<evidence type="ECO:0000313" key="1">
    <source>
        <dbReference type="EMBL" id="KKL70334.1"/>
    </source>
</evidence>
<sequence length="37" mass="4080">MNTLVSVIAGIVIGVILDRPLTAMAKYLWSKIFSKTE</sequence>
<accession>A0A0F9E8S0</accession>
<dbReference type="AlphaFoldDB" id="A0A0F9E8S0"/>
<organism evidence="1">
    <name type="scientific">marine sediment metagenome</name>
    <dbReference type="NCBI Taxonomy" id="412755"/>
    <lineage>
        <taxon>unclassified sequences</taxon>
        <taxon>metagenomes</taxon>
        <taxon>ecological metagenomes</taxon>
    </lineage>
</organism>